<dbReference type="NCBIfam" id="TIGR02601">
    <property type="entry name" value="autotrns_rpt"/>
    <property type="match status" value="1"/>
</dbReference>
<keyword evidence="1" id="KW-0732">Signal</keyword>
<feature type="non-terminal residue" evidence="2">
    <location>
        <position position="1"/>
    </location>
</feature>
<feature type="non-terminal residue" evidence="2">
    <location>
        <position position="100"/>
    </location>
</feature>
<protein>
    <recommendedName>
        <fullName evidence="3">Autotransporter outer membrane beta-barrel domain-containing protein</fullName>
    </recommendedName>
</protein>
<evidence type="ECO:0000256" key="1">
    <source>
        <dbReference type="ARBA" id="ARBA00022729"/>
    </source>
</evidence>
<comment type="caution">
    <text evidence="2">The sequence shown here is derived from an EMBL/GenBank/DDBJ whole genome shotgun (WGS) entry which is preliminary data.</text>
</comment>
<dbReference type="InterPro" id="IPR013425">
    <property type="entry name" value="Autotrns_rpt"/>
</dbReference>
<sequence length="100" mass="10171">GEFGAEGETGGLLKTGAASFTLAGQNNYTGDTTVSAGKLSLSGDSNIEKSGNVRLNRDATLDISATTNGTMVNNLTGDEGSHVVLGDRFLTVNSLADSVF</sequence>
<reference evidence="2" key="1">
    <citation type="journal article" date="2018" name="Genome Biol.">
        <title>SKESA: strategic k-mer extension for scrupulous assemblies.</title>
        <authorList>
            <person name="Souvorov A."/>
            <person name="Agarwala R."/>
            <person name="Lipman D.J."/>
        </authorList>
    </citation>
    <scope>NUCLEOTIDE SEQUENCE</scope>
    <source>
        <strain evidence="2">Salmonella enterica</strain>
    </source>
</reference>
<organism evidence="2">
    <name type="scientific">Salmonella infantis</name>
    <dbReference type="NCBI Taxonomy" id="595"/>
    <lineage>
        <taxon>Bacteria</taxon>
        <taxon>Pseudomonadati</taxon>
        <taxon>Pseudomonadota</taxon>
        <taxon>Gammaproteobacteria</taxon>
        <taxon>Enterobacterales</taxon>
        <taxon>Enterobacteriaceae</taxon>
        <taxon>Salmonella</taxon>
    </lineage>
</organism>
<dbReference type="InterPro" id="IPR011050">
    <property type="entry name" value="Pectin_lyase_fold/virulence"/>
</dbReference>
<dbReference type="AlphaFoldDB" id="A0A5U5QM25"/>
<proteinExistence type="predicted"/>
<evidence type="ECO:0000313" key="2">
    <source>
        <dbReference type="EMBL" id="HAB5736267.1"/>
    </source>
</evidence>
<evidence type="ECO:0008006" key="3">
    <source>
        <dbReference type="Google" id="ProtNLM"/>
    </source>
</evidence>
<gene>
    <name evidence="2" type="ORF">GB230_24215</name>
</gene>
<accession>A0A5U5QM25</accession>
<reference evidence="2" key="2">
    <citation type="submission" date="2019-10" db="EMBL/GenBank/DDBJ databases">
        <authorList>
            <consortium name="NCBI Pathogen Detection Project"/>
        </authorList>
    </citation>
    <scope>NUCLEOTIDE SEQUENCE</scope>
    <source>
        <strain evidence="2">Salmonella enterica</strain>
    </source>
</reference>
<dbReference type="Pfam" id="PF12951">
    <property type="entry name" value="PATR"/>
    <property type="match status" value="1"/>
</dbReference>
<name>A0A5U5QM25_SALIN</name>
<dbReference type="EMBL" id="DAAHDX010000052">
    <property type="protein sequence ID" value="HAB5736267.1"/>
    <property type="molecule type" value="Genomic_DNA"/>
</dbReference>
<dbReference type="SUPFAM" id="SSF51126">
    <property type="entry name" value="Pectin lyase-like"/>
    <property type="match status" value="1"/>
</dbReference>